<organism evidence="1 2">
    <name type="scientific">Saguinus oedipus</name>
    <name type="common">Cotton-top tamarin</name>
    <name type="synonym">Oedipomidas oedipus</name>
    <dbReference type="NCBI Taxonomy" id="9490"/>
    <lineage>
        <taxon>Eukaryota</taxon>
        <taxon>Metazoa</taxon>
        <taxon>Chordata</taxon>
        <taxon>Craniata</taxon>
        <taxon>Vertebrata</taxon>
        <taxon>Euteleostomi</taxon>
        <taxon>Mammalia</taxon>
        <taxon>Eutheria</taxon>
        <taxon>Euarchontoglires</taxon>
        <taxon>Primates</taxon>
        <taxon>Haplorrhini</taxon>
        <taxon>Platyrrhini</taxon>
        <taxon>Cebidae</taxon>
        <taxon>Callitrichinae</taxon>
        <taxon>Saguinus</taxon>
    </lineage>
</organism>
<dbReference type="InterPro" id="IPR004000">
    <property type="entry name" value="Actin"/>
</dbReference>
<dbReference type="PANTHER" id="PTHR11937">
    <property type="entry name" value="ACTIN"/>
    <property type="match status" value="1"/>
</dbReference>
<sequence>MVLEELLVLLTEAPLDSKAKREKMTQIMFETFNTPAMYMAIQVMLTLYTSGHTTGIVVDPGDGVTHMVPVYEGYTLPHTILYLDLTAYLMKILTEYSYSFTIMANWEIVRDIRKKLCYVTLDF</sequence>
<protein>
    <submittedName>
        <fullName evidence="1">Uncharacterized protein</fullName>
    </submittedName>
</protein>
<dbReference type="PRINTS" id="PR00190">
    <property type="entry name" value="ACTIN"/>
</dbReference>
<accession>A0ABQ9VWN5</accession>
<reference evidence="1 2" key="1">
    <citation type="submission" date="2023-05" db="EMBL/GenBank/DDBJ databases">
        <title>B98-5 Cell Line De Novo Hybrid Assembly: An Optical Mapping Approach.</title>
        <authorList>
            <person name="Kananen K."/>
            <person name="Auerbach J.A."/>
            <person name="Kautto E."/>
            <person name="Blachly J.S."/>
        </authorList>
    </citation>
    <scope>NUCLEOTIDE SEQUENCE [LARGE SCALE GENOMIC DNA]</scope>
    <source>
        <strain evidence="1">B95-8</strain>
        <tissue evidence="1">Cell line</tissue>
    </source>
</reference>
<dbReference type="Pfam" id="PF00022">
    <property type="entry name" value="Actin"/>
    <property type="match status" value="1"/>
</dbReference>
<keyword evidence="2" id="KW-1185">Reference proteome</keyword>
<proteinExistence type="predicted"/>
<comment type="caution">
    <text evidence="1">The sequence shown here is derived from an EMBL/GenBank/DDBJ whole genome shotgun (WGS) entry which is preliminary data.</text>
</comment>
<dbReference type="Gene3D" id="3.90.640.10">
    <property type="entry name" value="Actin, Chain A, domain 4"/>
    <property type="match status" value="1"/>
</dbReference>
<dbReference type="Gene3D" id="3.30.420.40">
    <property type="match status" value="2"/>
</dbReference>
<dbReference type="EMBL" id="JASSZA010000004">
    <property type="protein sequence ID" value="KAK2113803.1"/>
    <property type="molecule type" value="Genomic_DNA"/>
</dbReference>
<gene>
    <name evidence="1" type="ORF">P7K49_008069</name>
</gene>
<dbReference type="SUPFAM" id="SSF53067">
    <property type="entry name" value="Actin-like ATPase domain"/>
    <property type="match status" value="2"/>
</dbReference>
<evidence type="ECO:0000313" key="2">
    <source>
        <dbReference type="Proteomes" id="UP001266305"/>
    </source>
</evidence>
<dbReference type="InterPro" id="IPR043129">
    <property type="entry name" value="ATPase_NBD"/>
</dbReference>
<evidence type="ECO:0000313" key="1">
    <source>
        <dbReference type="EMBL" id="KAK2113803.1"/>
    </source>
</evidence>
<name>A0ABQ9VWN5_SAGOE</name>
<dbReference type="Proteomes" id="UP001266305">
    <property type="component" value="Unassembled WGS sequence"/>
</dbReference>